<dbReference type="RefSeq" id="WP_149071921.1">
    <property type="nucleotide sequence ID" value="NZ_VTHL01000017.1"/>
</dbReference>
<evidence type="ECO:0000256" key="2">
    <source>
        <dbReference type="ARBA" id="ARBA00022748"/>
    </source>
</evidence>
<dbReference type="PROSITE" id="PS51352">
    <property type="entry name" value="THIOREDOXIN_2"/>
    <property type="match status" value="1"/>
</dbReference>
<dbReference type="Pfam" id="PF14289">
    <property type="entry name" value="DUF4369"/>
    <property type="match status" value="1"/>
</dbReference>
<dbReference type="SUPFAM" id="SSF52833">
    <property type="entry name" value="Thioredoxin-like"/>
    <property type="match status" value="1"/>
</dbReference>
<dbReference type="AlphaFoldDB" id="A0A5D6UWQ7"/>
<comment type="subcellular location">
    <subcellularLocation>
        <location evidence="1">Cell envelope</location>
    </subcellularLocation>
</comment>
<proteinExistence type="predicted"/>
<sequence length="376" mass="40775">MQKYLLALLLAAPGLASAQSATSFTIKGKLGPLSAPAKVYLLRGMTVTDSATIKNGVFELKGTTEAPGMAELIMRRNGRLGSLYGQPGDRTRVYLEANPVLVTSPDSLTHATIAGGPLNKDYARLDASLKPIISAMQAFGAEIQQATEQQRQDPAFTEKLKSRFEAFYKQIATANYAFIKANPNSLVSLDALLGMQMLDLPQYATVGPLYAALSPALRNTAQGREYGQLVEGLKAVAIGATAPDFTQQTPDGKTVSLRDYRGKYVLVDFWASWCGPCRQENPTVARAYAAYKGRNFEVLGVSLDSEKDRAKWVKAIADDKLTWTQVSDLRGWENAAARSYAVRGIPQNYLIDPAGKIVAVNLKGEALQATLAQYIK</sequence>
<dbReference type="GO" id="GO:0016209">
    <property type="term" value="F:antioxidant activity"/>
    <property type="evidence" value="ECO:0007669"/>
    <property type="project" value="InterPro"/>
</dbReference>
<dbReference type="InterPro" id="IPR000866">
    <property type="entry name" value="AhpC/TSA"/>
</dbReference>
<evidence type="ECO:0000313" key="8">
    <source>
        <dbReference type="Proteomes" id="UP000322791"/>
    </source>
</evidence>
<evidence type="ECO:0000256" key="1">
    <source>
        <dbReference type="ARBA" id="ARBA00004196"/>
    </source>
</evidence>
<dbReference type="InterPro" id="IPR013766">
    <property type="entry name" value="Thioredoxin_domain"/>
</dbReference>
<evidence type="ECO:0000256" key="3">
    <source>
        <dbReference type="ARBA" id="ARBA00023157"/>
    </source>
</evidence>
<dbReference type="InterPro" id="IPR050553">
    <property type="entry name" value="Thioredoxin_ResA/DsbE_sf"/>
</dbReference>
<dbReference type="PROSITE" id="PS00194">
    <property type="entry name" value="THIOREDOXIN_1"/>
    <property type="match status" value="1"/>
</dbReference>
<organism evidence="7 8">
    <name type="scientific">Hymenobacter lutimineralis</name>
    <dbReference type="NCBI Taxonomy" id="2606448"/>
    <lineage>
        <taxon>Bacteria</taxon>
        <taxon>Pseudomonadati</taxon>
        <taxon>Bacteroidota</taxon>
        <taxon>Cytophagia</taxon>
        <taxon>Cytophagales</taxon>
        <taxon>Hymenobacteraceae</taxon>
        <taxon>Hymenobacter</taxon>
    </lineage>
</organism>
<accession>A0A5D6UWQ7</accession>
<dbReference type="Gene3D" id="3.40.30.10">
    <property type="entry name" value="Glutaredoxin"/>
    <property type="match status" value="1"/>
</dbReference>
<dbReference type="GO" id="GO:0017004">
    <property type="term" value="P:cytochrome complex assembly"/>
    <property type="evidence" value="ECO:0007669"/>
    <property type="project" value="UniProtKB-KW"/>
</dbReference>
<dbReference type="PANTHER" id="PTHR42852">
    <property type="entry name" value="THIOL:DISULFIDE INTERCHANGE PROTEIN DSBE"/>
    <property type="match status" value="1"/>
</dbReference>
<dbReference type="Pfam" id="PF00578">
    <property type="entry name" value="AhpC-TSA"/>
    <property type="match status" value="1"/>
</dbReference>
<protein>
    <submittedName>
        <fullName evidence="7">AhpC/TSA family protein</fullName>
    </submittedName>
</protein>
<keyword evidence="5" id="KW-0732">Signal</keyword>
<feature type="domain" description="Thioredoxin" evidence="6">
    <location>
        <begin position="236"/>
        <end position="376"/>
    </location>
</feature>
<name>A0A5D6UWQ7_9BACT</name>
<evidence type="ECO:0000313" key="7">
    <source>
        <dbReference type="EMBL" id="TYZ07445.1"/>
    </source>
</evidence>
<dbReference type="EMBL" id="VTHL01000017">
    <property type="protein sequence ID" value="TYZ07445.1"/>
    <property type="molecule type" value="Genomic_DNA"/>
</dbReference>
<dbReference type="GO" id="GO:0016491">
    <property type="term" value="F:oxidoreductase activity"/>
    <property type="evidence" value="ECO:0007669"/>
    <property type="project" value="InterPro"/>
</dbReference>
<dbReference type="CDD" id="cd02966">
    <property type="entry name" value="TlpA_like_family"/>
    <property type="match status" value="1"/>
</dbReference>
<gene>
    <name evidence="7" type="ORF">FY528_15400</name>
</gene>
<feature type="chain" id="PRO_5023082088" evidence="5">
    <location>
        <begin position="19"/>
        <end position="376"/>
    </location>
</feature>
<comment type="caution">
    <text evidence="7">The sequence shown here is derived from an EMBL/GenBank/DDBJ whole genome shotgun (WGS) entry which is preliminary data.</text>
</comment>
<dbReference type="PANTHER" id="PTHR42852:SF6">
    <property type="entry name" value="THIOL:DISULFIDE INTERCHANGE PROTEIN DSBE"/>
    <property type="match status" value="1"/>
</dbReference>
<keyword evidence="2" id="KW-0201">Cytochrome c-type biogenesis</keyword>
<evidence type="ECO:0000256" key="4">
    <source>
        <dbReference type="ARBA" id="ARBA00023284"/>
    </source>
</evidence>
<evidence type="ECO:0000256" key="5">
    <source>
        <dbReference type="SAM" id="SignalP"/>
    </source>
</evidence>
<reference evidence="7 8" key="1">
    <citation type="submission" date="2019-08" db="EMBL/GenBank/DDBJ databases">
        <authorList>
            <person name="Seo M.-J."/>
        </authorList>
    </citation>
    <scope>NUCLEOTIDE SEQUENCE [LARGE SCALE GENOMIC DNA]</scope>
    <source>
        <strain evidence="7 8">KIGAM108</strain>
    </source>
</reference>
<evidence type="ECO:0000259" key="6">
    <source>
        <dbReference type="PROSITE" id="PS51352"/>
    </source>
</evidence>
<keyword evidence="3" id="KW-1015">Disulfide bond</keyword>
<dbReference type="Proteomes" id="UP000322791">
    <property type="component" value="Unassembled WGS sequence"/>
</dbReference>
<keyword evidence="4" id="KW-0676">Redox-active center</keyword>
<dbReference type="InterPro" id="IPR036249">
    <property type="entry name" value="Thioredoxin-like_sf"/>
</dbReference>
<dbReference type="GO" id="GO:0030313">
    <property type="term" value="C:cell envelope"/>
    <property type="evidence" value="ECO:0007669"/>
    <property type="project" value="UniProtKB-SubCell"/>
</dbReference>
<keyword evidence="8" id="KW-1185">Reference proteome</keyword>
<dbReference type="InterPro" id="IPR017937">
    <property type="entry name" value="Thioredoxin_CS"/>
</dbReference>
<feature type="signal peptide" evidence="5">
    <location>
        <begin position="1"/>
        <end position="18"/>
    </location>
</feature>
<dbReference type="InterPro" id="IPR025380">
    <property type="entry name" value="DUF4369"/>
</dbReference>